<organism evidence="1">
    <name type="scientific">Cutibacterium acnes</name>
    <name type="common">Propionibacterium acnes</name>
    <dbReference type="NCBI Taxonomy" id="1747"/>
    <lineage>
        <taxon>Bacteria</taxon>
        <taxon>Bacillati</taxon>
        <taxon>Actinomycetota</taxon>
        <taxon>Actinomycetes</taxon>
        <taxon>Propionibacteriales</taxon>
        <taxon>Propionibacteriaceae</taxon>
        <taxon>Cutibacterium</taxon>
    </lineage>
</organism>
<dbReference type="EMBL" id="JQ612072">
    <property type="protein sequence ID" value="AFH37472.1"/>
    <property type="molecule type" value="Genomic_DNA"/>
</dbReference>
<dbReference type="Pfam" id="PF16157">
    <property type="entry name" value="DUF4865"/>
    <property type="match status" value="1"/>
</dbReference>
<geneLocation type="plasmid" evidence="3 4">
    <name>p09_09</name>
</geneLocation>
<reference evidence="3 4" key="4">
    <citation type="submission" date="2017-02" db="EMBL/GenBank/DDBJ databases">
        <title>Prevalence of linear plasmids in Propionibacterium acnes isolates obtained from cancerous prostatic tissue.</title>
        <authorList>
            <person name="Davidsson S."/>
            <person name="Bruggemann H."/>
        </authorList>
    </citation>
    <scope>NUCLEOTIDE SEQUENCE [LARGE SCALE GENOMIC DNA]</scope>
    <source>
        <strain evidence="3 4">09-9</strain>
        <plasmid evidence="3 4">p09_09</plasmid>
    </source>
</reference>
<dbReference type="PATRIC" id="fig|1747.87.peg.2503"/>
<dbReference type="EMBL" id="LKVB01000016">
    <property type="protein sequence ID" value="PHJ26189.1"/>
    <property type="molecule type" value="Genomic_DNA"/>
</dbReference>
<dbReference type="RefSeq" id="WP_002518867.1">
    <property type="nucleotide sequence ID" value="NZ_CAJTHR010000009.1"/>
</dbReference>
<reference evidence="1" key="1">
    <citation type="journal article" date="2012" name="PLoS ONE">
        <title>CRISPR/cas Loci of Type II Propionibacterium acnes Confer Immunity against Acquisition of Mobile Elements Present in Type I P. acnes.</title>
        <authorList>
            <person name="Bruggemann H."/>
            <person name="Lomholt H.B."/>
            <person name="Tettelin H."/>
            <person name="Kilian M."/>
        </authorList>
    </citation>
    <scope>NUCLEOTIDE SEQUENCE</scope>
    <source>
        <strain evidence="1">15.1.R1</strain>
    </source>
</reference>
<evidence type="ECO:0000313" key="5">
    <source>
        <dbReference type="Proteomes" id="UP000226191"/>
    </source>
</evidence>
<reference evidence="1" key="2">
    <citation type="submission" date="2012-02" db="EMBL/GenBank/DDBJ databases">
        <authorList>
            <person name="Brueggemann H."/>
            <person name="Lomholt H.B."/>
            <person name="Tettelin H."/>
            <person name="Kilian M."/>
        </authorList>
    </citation>
    <scope>NUCLEOTIDE SEQUENCE</scope>
    <source>
        <strain evidence="1">15.1.R1</strain>
    </source>
</reference>
<proteinExistence type="predicted"/>
<name>H9ZMT1_CUTAC</name>
<dbReference type="Proteomes" id="UP000226191">
    <property type="component" value="Plasmid p11_78"/>
</dbReference>
<evidence type="ECO:0000313" key="1">
    <source>
        <dbReference type="EMBL" id="AFH37472.1"/>
    </source>
</evidence>
<geneLocation type="plasmid" evidence="2 5">
    <name>p11_78</name>
</geneLocation>
<reference evidence="2 5" key="3">
    <citation type="submission" date="2017-02" db="EMBL/GenBank/DDBJ databases">
        <title>Prevalence of linear plasmids in Cutibacterium acnes isolates obtained from cancerous prostatic tissue.</title>
        <authorList>
            <person name="Davidsson S."/>
            <person name="Bruggemann H."/>
        </authorList>
    </citation>
    <scope>NUCLEOTIDE SEQUENCE [LARGE SCALE GENOMIC DNA]</scope>
    <source>
        <strain evidence="2 5">11-78</strain>
        <plasmid evidence="2 5">p11_78</plasmid>
    </source>
</reference>
<dbReference type="InterPro" id="IPR032349">
    <property type="entry name" value="DUF4865"/>
</dbReference>
<evidence type="ECO:0000313" key="2">
    <source>
        <dbReference type="EMBL" id="PGF31240.1"/>
    </source>
</evidence>
<gene>
    <name evidence="3" type="ORF">APS60_12690</name>
    <name evidence="2" type="ORF">B1B09_12830</name>
</gene>
<dbReference type="Proteomes" id="UP000223982">
    <property type="component" value="Plasmid p09_09"/>
</dbReference>
<accession>H9ZMT1</accession>
<evidence type="ECO:0000313" key="3">
    <source>
        <dbReference type="EMBL" id="PHJ26189.1"/>
    </source>
</evidence>
<dbReference type="EMBL" id="MVCE01000015">
    <property type="protein sequence ID" value="PGF31240.1"/>
    <property type="molecule type" value="Genomic_DNA"/>
</dbReference>
<sequence length="185" mass="20689">MYAMQYQITLPTDYDMQIIRDRVIQTGHLMDGYHGLEFKAYLIQEKVKGAPQNSYAPFYVWRDIEGMRQFCWGELGYSAIVRDFGRHPIQDWTVHQLVNGTADYSAARSLTVKTVPLPTSTAPSHCIEDITADFLAASTDSTIARVTAVDITTWTVILVELSSHDADQSPTNAIAYEVLHVSATA</sequence>
<evidence type="ECO:0000313" key="4">
    <source>
        <dbReference type="Proteomes" id="UP000223982"/>
    </source>
</evidence>
<protein>
    <submittedName>
        <fullName evidence="2">DUF4865 domain-containing protein</fullName>
    </submittedName>
</protein>
<keyword evidence="2" id="KW-0614">Plasmid</keyword>
<dbReference type="AlphaFoldDB" id="H9ZMT1"/>